<gene>
    <name evidence="2" type="ORF">E2C01_008638</name>
</gene>
<proteinExistence type="predicted"/>
<organism evidence="2 3">
    <name type="scientific">Portunus trituberculatus</name>
    <name type="common">Swimming crab</name>
    <name type="synonym">Neptunus trituberculatus</name>
    <dbReference type="NCBI Taxonomy" id="210409"/>
    <lineage>
        <taxon>Eukaryota</taxon>
        <taxon>Metazoa</taxon>
        <taxon>Ecdysozoa</taxon>
        <taxon>Arthropoda</taxon>
        <taxon>Crustacea</taxon>
        <taxon>Multicrustacea</taxon>
        <taxon>Malacostraca</taxon>
        <taxon>Eumalacostraca</taxon>
        <taxon>Eucarida</taxon>
        <taxon>Decapoda</taxon>
        <taxon>Pleocyemata</taxon>
        <taxon>Brachyura</taxon>
        <taxon>Eubrachyura</taxon>
        <taxon>Portunoidea</taxon>
        <taxon>Portunidae</taxon>
        <taxon>Portuninae</taxon>
        <taxon>Portunus</taxon>
    </lineage>
</organism>
<feature type="region of interest" description="Disordered" evidence="1">
    <location>
        <begin position="1"/>
        <end position="28"/>
    </location>
</feature>
<accession>A0A5B7D3D6</accession>
<feature type="region of interest" description="Disordered" evidence="1">
    <location>
        <begin position="59"/>
        <end position="124"/>
    </location>
</feature>
<evidence type="ECO:0000313" key="3">
    <source>
        <dbReference type="Proteomes" id="UP000324222"/>
    </source>
</evidence>
<dbReference type="Proteomes" id="UP000324222">
    <property type="component" value="Unassembled WGS sequence"/>
</dbReference>
<dbReference type="AlphaFoldDB" id="A0A5B7D3D6"/>
<dbReference type="EMBL" id="VSRR010000457">
    <property type="protein sequence ID" value="MPC15835.1"/>
    <property type="molecule type" value="Genomic_DNA"/>
</dbReference>
<name>A0A5B7D3D6_PORTR</name>
<keyword evidence="3" id="KW-1185">Reference proteome</keyword>
<feature type="compositionally biased region" description="Basic and acidic residues" evidence="1">
    <location>
        <begin position="1"/>
        <end position="13"/>
    </location>
</feature>
<protein>
    <submittedName>
        <fullName evidence="2">Uncharacterized protein</fullName>
    </submittedName>
</protein>
<comment type="caution">
    <text evidence="2">The sequence shown here is derived from an EMBL/GenBank/DDBJ whole genome shotgun (WGS) entry which is preliminary data.</text>
</comment>
<sequence length="124" mass="14750">MDLKTRVDPDSDTARWQPGEEPACEGWRREAEDAWEKRIPDTKMYSLHSRKAIISAALHDGNRNKTKKKRNRSGRRKDFNIMHQHKRQTEPTRSYLQQRPRLITPKSHCQTKHRPLLSQRDPDL</sequence>
<evidence type="ECO:0000256" key="1">
    <source>
        <dbReference type="SAM" id="MobiDB-lite"/>
    </source>
</evidence>
<reference evidence="2 3" key="1">
    <citation type="submission" date="2019-05" db="EMBL/GenBank/DDBJ databases">
        <title>Another draft genome of Portunus trituberculatus and its Hox gene families provides insights of decapod evolution.</title>
        <authorList>
            <person name="Jeong J.-H."/>
            <person name="Song I."/>
            <person name="Kim S."/>
            <person name="Choi T."/>
            <person name="Kim D."/>
            <person name="Ryu S."/>
            <person name="Kim W."/>
        </authorList>
    </citation>
    <scope>NUCLEOTIDE SEQUENCE [LARGE SCALE GENOMIC DNA]</scope>
    <source>
        <tissue evidence="2">Muscle</tissue>
    </source>
</reference>
<feature type="compositionally biased region" description="Basic residues" evidence="1">
    <location>
        <begin position="64"/>
        <end position="75"/>
    </location>
</feature>
<evidence type="ECO:0000313" key="2">
    <source>
        <dbReference type="EMBL" id="MPC15835.1"/>
    </source>
</evidence>